<feature type="transmembrane region" description="Helical" evidence="1">
    <location>
        <begin position="37"/>
        <end position="55"/>
    </location>
</feature>
<feature type="transmembrane region" description="Helical" evidence="1">
    <location>
        <begin position="9"/>
        <end position="31"/>
    </location>
</feature>
<gene>
    <name evidence="3" type="ORF">CFK40_02620</name>
</gene>
<proteinExistence type="predicted"/>
<name>A0A221M8J7_9BACI</name>
<accession>A0A221M8J7</accession>
<evidence type="ECO:0000256" key="1">
    <source>
        <dbReference type="SAM" id="Phobius"/>
    </source>
</evidence>
<feature type="transmembrane region" description="Helical" evidence="1">
    <location>
        <begin position="98"/>
        <end position="121"/>
    </location>
</feature>
<dbReference type="EMBL" id="CP022437">
    <property type="protein sequence ID" value="ASN03968.1"/>
    <property type="molecule type" value="Genomic_DNA"/>
</dbReference>
<dbReference type="Pfam" id="PF13038">
    <property type="entry name" value="DUF3899"/>
    <property type="match status" value="1"/>
</dbReference>
<sequence length="122" mass="14571">MVYIKNKWIFLLINIFVGTILFLTSAPVYNLRHFIDSLFYVTLAYFILMLFLFIIKGRFFDGISWSFRRFRSVMSKKRDYLVELGDTPMPSDRISIPFYRFIAFQTFALLVTLTLLLVVYYS</sequence>
<dbReference type="Proteomes" id="UP000204391">
    <property type="component" value="Chromosome"/>
</dbReference>
<feature type="domain" description="DUF3899" evidence="2">
    <location>
        <begin position="35"/>
        <end position="116"/>
    </location>
</feature>
<protein>
    <recommendedName>
        <fullName evidence="2">DUF3899 domain-containing protein</fullName>
    </recommendedName>
</protein>
<keyword evidence="4" id="KW-1185">Reference proteome</keyword>
<evidence type="ECO:0000313" key="4">
    <source>
        <dbReference type="Proteomes" id="UP000204391"/>
    </source>
</evidence>
<dbReference type="RefSeq" id="WP_089530538.1">
    <property type="nucleotide sequence ID" value="NZ_CP022437.1"/>
</dbReference>
<dbReference type="OrthoDB" id="2989943at2"/>
<evidence type="ECO:0000259" key="2">
    <source>
        <dbReference type="Pfam" id="PF13038"/>
    </source>
</evidence>
<keyword evidence="1" id="KW-0812">Transmembrane</keyword>
<reference evidence="3 4" key="1">
    <citation type="journal article" date="2003" name="Int. J. Syst. Evol. Microbiol.">
        <title>Virgibacillus carmonensis sp. nov., Virgibacillus necropolis sp. nov. and Virgibacillus picturae sp. nov., three novel species isolated from deteriorated mural paintings, transfer of the species of the genus salibacillus to Virgibacillus, as Virgibacillus marismortui comb. nov. and Virgibacillus salexigens comb. nov., and emended description of the genus Virgibacillus.</title>
        <authorList>
            <person name="Heyrman J."/>
            <person name="Logan N.A."/>
            <person name="Busse H.J."/>
            <person name="Balcaen A."/>
            <person name="Lebbe L."/>
            <person name="Rodriguez-Diaz M."/>
            <person name="Swings J."/>
            <person name="De Vos P."/>
        </authorList>
    </citation>
    <scope>NUCLEOTIDE SEQUENCE [LARGE SCALE GENOMIC DNA]</scope>
    <source>
        <strain evidence="3 4">LMG 19488</strain>
    </source>
</reference>
<dbReference type="KEGG" id="vne:CFK40_02620"/>
<evidence type="ECO:0000313" key="3">
    <source>
        <dbReference type="EMBL" id="ASN03968.1"/>
    </source>
</evidence>
<dbReference type="InterPro" id="IPR025007">
    <property type="entry name" value="DUF3899"/>
</dbReference>
<keyword evidence="1" id="KW-1133">Transmembrane helix</keyword>
<dbReference type="AlphaFoldDB" id="A0A221M8J7"/>
<organism evidence="3 4">
    <name type="scientific">Virgibacillus necropolis</name>
    <dbReference type="NCBI Taxonomy" id="163877"/>
    <lineage>
        <taxon>Bacteria</taxon>
        <taxon>Bacillati</taxon>
        <taxon>Bacillota</taxon>
        <taxon>Bacilli</taxon>
        <taxon>Bacillales</taxon>
        <taxon>Bacillaceae</taxon>
        <taxon>Virgibacillus</taxon>
    </lineage>
</organism>
<keyword evidence="1" id="KW-0472">Membrane</keyword>